<dbReference type="GO" id="GO:0005739">
    <property type="term" value="C:mitochondrion"/>
    <property type="evidence" value="ECO:0007669"/>
    <property type="project" value="TreeGrafter"/>
</dbReference>
<dbReference type="SUPFAM" id="SSF51230">
    <property type="entry name" value="Single hybrid motif"/>
    <property type="match status" value="1"/>
</dbReference>
<dbReference type="FunFam" id="2.40.50.100:FF:000010">
    <property type="entry name" value="Acetyltransferase component of pyruvate dehydrogenase complex"/>
    <property type="match status" value="1"/>
</dbReference>
<feature type="region of interest" description="Disordered" evidence="5">
    <location>
        <begin position="104"/>
        <end position="133"/>
    </location>
</feature>
<dbReference type="InterPro" id="IPR036625">
    <property type="entry name" value="E3-bd_dom_sf"/>
</dbReference>
<dbReference type="AlphaFoldDB" id="A0A0R3UH16"/>
<sequence>MFLRLGPIKVGMPSLSPTMESGTIVQWHKKEGDEIAPGDLLCEVQTDKAVVGMEVDEEGIMAKIIKPEGSVNKVGDIIAVLANTDEDWKEVNASADEFVGSVGGGAPASDAAPATEASSQPSAAAAATPAAGGKQLPLGPAVRLLLSSYGLSPEQITGTGPSGTVLKGDVLAYVASKGLQKVEQAATPMPCAAAPSQPPIAPSRAPVPGAGYTDIPVTSMRATIAKRLAMKATIPHAYVSSTFTVDRLFALQRAVNKAKLVDLKVSVNDLILKACAFALRLVPEVNGTSAADGTTFHRSGDVDICVAVSTPTGLITPIVKSADRLPVSEISVRVKDLATRARDNKLKPEEFTGGSFTISNLGMFGIREFSAIINPPQVAILAVGSGQRSMRQTENGHLEPITTLTLTLSADARFIDEVTAAAFLRYVQRYLESSPEALFEDDPYLAVEAGCRDLSVMAI</sequence>
<dbReference type="PROSITE" id="PS00189">
    <property type="entry name" value="LIPOYL"/>
    <property type="match status" value="1"/>
</dbReference>
<dbReference type="GO" id="GO:0006086">
    <property type="term" value="P:pyruvate decarboxylation to acetyl-CoA"/>
    <property type="evidence" value="ECO:0007669"/>
    <property type="project" value="InterPro"/>
</dbReference>
<dbReference type="CDD" id="cd06849">
    <property type="entry name" value="lipoyl_domain"/>
    <property type="match status" value="1"/>
</dbReference>
<dbReference type="PROSITE" id="PS51826">
    <property type="entry name" value="PSBD"/>
    <property type="match status" value="1"/>
</dbReference>
<proteinExistence type="inferred from homology"/>
<reference evidence="8 9" key="1">
    <citation type="submission" date="2018-10" db="EMBL/GenBank/DDBJ databases">
        <authorList>
            <consortium name="Pathogen Informatics"/>
        </authorList>
    </citation>
    <scope>NUCLEOTIDE SEQUENCE [LARGE SCALE GENOMIC DNA]</scope>
</reference>
<dbReference type="Gene3D" id="4.10.320.10">
    <property type="entry name" value="E3-binding domain"/>
    <property type="match status" value="1"/>
</dbReference>
<evidence type="ECO:0000313" key="9">
    <source>
        <dbReference type="Proteomes" id="UP000267029"/>
    </source>
</evidence>
<protein>
    <recommendedName>
        <fullName evidence="4">Dihydrolipoamide acetyltransferase component of pyruvate dehydrogenase complex</fullName>
        <ecNumber evidence="4">2.3.1.-</ecNumber>
    </recommendedName>
</protein>
<dbReference type="SUPFAM" id="SSF52777">
    <property type="entry name" value="CoA-dependent acyltransferases"/>
    <property type="match status" value="1"/>
</dbReference>
<dbReference type="Proteomes" id="UP000267029">
    <property type="component" value="Unassembled WGS sequence"/>
</dbReference>
<feature type="domain" description="Peripheral subunit-binding (PSBD)" evidence="7">
    <location>
        <begin position="137"/>
        <end position="174"/>
    </location>
</feature>
<dbReference type="InterPro" id="IPR023213">
    <property type="entry name" value="CAT-like_dom_sf"/>
</dbReference>
<dbReference type="EMBL" id="UXSR01005274">
    <property type="protein sequence ID" value="VDD80573.1"/>
    <property type="molecule type" value="Genomic_DNA"/>
</dbReference>
<keyword evidence="9" id="KW-1185">Reference proteome</keyword>
<dbReference type="InterPro" id="IPR000089">
    <property type="entry name" value="Biotin_lipoyl"/>
</dbReference>
<keyword evidence="4" id="KW-0012">Acyltransferase</keyword>
<evidence type="ECO:0000256" key="1">
    <source>
        <dbReference type="ARBA" id="ARBA00007317"/>
    </source>
</evidence>
<dbReference type="InterPro" id="IPR045257">
    <property type="entry name" value="E2/Pdx1"/>
</dbReference>
<evidence type="ECO:0000313" key="8">
    <source>
        <dbReference type="EMBL" id="VDD80573.1"/>
    </source>
</evidence>
<comment type="cofactor">
    <cofactor evidence="4">
        <name>(R)-lipoate</name>
        <dbReference type="ChEBI" id="CHEBI:83088"/>
    </cofactor>
</comment>
<gene>
    <name evidence="8" type="ORF">MCOS_LOCUS6576</name>
</gene>
<accession>A0A0R3UH16</accession>
<dbReference type="Pfam" id="PF00364">
    <property type="entry name" value="Biotin_lipoyl"/>
    <property type="match status" value="1"/>
</dbReference>
<dbReference type="Gene3D" id="3.30.559.10">
    <property type="entry name" value="Chloramphenicol acetyltransferase-like domain"/>
    <property type="match status" value="1"/>
</dbReference>
<dbReference type="OrthoDB" id="537444at2759"/>
<dbReference type="EC" id="2.3.1.-" evidence="4"/>
<evidence type="ECO:0000259" key="6">
    <source>
        <dbReference type="PROSITE" id="PS50968"/>
    </source>
</evidence>
<dbReference type="STRING" id="53468.A0A0R3UH16"/>
<dbReference type="InterPro" id="IPR004167">
    <property type="entry name" value="PSBD"/>
</dbReference>
<dbReference type="GO" id="GO:0016746">
    <property type="term" value="F:acyltransferase activity"/>
    <property type="evidence" value="ECO:0007669"/>
    <property type="project" value="UniProtKB-KW"/>
</dbReference>
<evidence type="ECO:0000256" key="3">
    <source>
        <dbReference type="ARBA" id="ARBA00022946"/>
    </source>
</evidence>
<evidence type="ECO:0000256" key="4">
    <source>
        <dbReference type="RuleBase" id="RU003423"/>
    </source>
</evidence>
<organism evidence="8 9">
    <name type="scientific">Mesocestoides corti</name>
    <name type="common">Flatworm</name>
    <dbReference type="NCBI Taxonomy" id="53468"/>
    <lineage>
        <taxon>Eukaryota</taxon>
        <taxon>Metazoa</taxon>
        <taxon>Spiralia</taxon>
        <taxon>Lophotrochozoa</taxon>
        <taxon>Platyhelminthes</taxon>
        <taxon>Cestoda</taxon>
        <taxon>Eucestoda</taxon>
        <taxon>Cyclophyllidea</taxon>
        <taxon>Mesocestoididae</taxon>
        <taxon>Mesocestoides</taxon>
    </lineage>
</organism>
<dbReference type="PANTHER" id="PTHR23151">
    <property type="entry name" value="DIHYDROLIPOAMIDE ACETYL/SUCCINYL-TRANSFERASE-RELATED"/>
    <property type="match status" value="1"/>
</dbReference>
<dbReference type="InterPro" id="IPR003016">
    <property type="entry name" value="2-oxoA_DH_lipoyl-BS"/>
</dbReference>
<feature type="domain" description="Lipoyl-binding" evidence="6">
    <location>
        <begin position="7"/>
        <end position="82"/>
    </location>
</feature>
<keyword evidence="3" id="KW-0809">Transit peptide</keyword>
<name>A0A0R3UH16_MESCO</name>
<feature type="compositionally biased region" description="Low complexity" evidence="5">
    <location>
        <begin position="107"/>
        <end position="131"/>
    </location>
</feature>
<dbReference type="SUPFAM" id="SSF47005">
    <property type="entry name" value="Peripheral subunit-binding domain of 2-oxo acid dehydrogenase complex"/>
    <property type="match status" value="1"/>
</dbReference>
<keyword evidence="2 4" id="KW-0450">Lipoyl</keyword>
<evidence type="ECO:0000256" key="2">
    <source>
        <dbReference type="ARBA" id="ARBA00022823"/>
    </source>
</evidence>
<keyword evidence="4" id="KW-0808">Transferase</keyword>
<comment type="similarity">
    <text evidence="1 4">Belongs to the 2-oxoacid dehydrogenase family.</text>
</comment>
<dbReference type="PROSITE" id="PS50968">
    <property type="entry name" value="BIOTINYL_LIPOYL"/>
    <property type="match status" value="1"/>
</dbReference>
<dbReference type="PANTHER" id="PTHR23151:SF90">
    <property type="entry name" value="DIHYDROLIPOYLLYSINE-RESIDUE ACETYLTRANSFERASE COMPONENT OF PYRUVATE DEHYDROGENASE COMPLEX, MITOCHONDRIAL-RELATED"/>
    <property type="match status" value="1"/>
</dbReference>
<dbReference type="InterPro" id="IPR001078">
    <property type="entry name" value="2-oxoacid_DH_actylTfrase"/>
</dbReference>
<dbReference type="InterPro" id="IPR011053">
    <property type="entry name" value="Single_hybrid_motif"/>
</dbReference>
<dbReference type="GO" id="GO:0045254">
    <property type="term" value="C:pyruvate dehydrogenase complex"/>
    <property type="evidence" value="ECO:0007669"/>
    <property type="project" value="InterPro"/>
</dbReference>
<evidence type="ECO:0000259" key="7">
    <source>
        <dbReference type="PROSITE" id="PS51826"/>
    </source>
</evidence>
<dbReference type="Pfam" id="PF00198">
    <property type="entry name" value="2-oxoacid_dh"/>
    <property type="match status" value="1"/>
</dbReference>
<evidence type="ECO:0000256" key="5">
    <source>
        <dbReference type="SAM" id="MobiDB-lite"/>
    </source>
</evidence>
<dbReference type="Pfam" id="PF02817">
    <property type="entry name" value="E3_binding"/>
    <property type="match status" value="1"/>
</dbReference>
<dbReference type="Gene3D" id="2.40.50.100">
    <property type="match status" value="1"/>
</dbReference>